<feature type="region of interest" description="Disordered" evidence="1">
    <location>
        <begin position="1"/>
        <end position="28"/>
    </location>
</feature>
<dbReference type="GeneID" id="36538605"/>
<organism evidence="2 3">
    <name type="scientific">Aspergillus novofumigatus (strain IBT 16806)</name>
    <dbReference type="NCBI Taxonomy" id="1392255"/>
    <lineage>
        <taxon>Eukaryota</taxon>
        <taxon>Fungi</taxon>
        <taxon>Dikarya</taxon>
        <taxon>Ascomycota</taxon>
        <taxon>Pezizomycotina</taxon>
        <taxon>Eurotiomycetes</taxon>
        <taxon>Eurotiomycetidae</taxon>
        <taxon>Eurotiales</taxon>
        <taxon>Aspergillaceae</taxon>
        <taxon>Aspergillus</taxon>
        <taxon>Aspergillus subgen. Fumigati</taxon>
    </lineage>
</organism>
<dbReference type="AlphaFoldDB" id="A0A2I1C1H7"/>
<dbReference type="OMA" id="CRRTHIR"/>
<reference evidence="3" key="1">
    <citation type="journal article" date="2018" name="Proc. Natl. Acad. Sci. U.S.A.">
        <title>Linking secondary metabolites to gene clusters through genome sequencing of six diverse Aspergillus species.</title>
        <authorList>
            <person name="Kaerboelling I."/>
            <person name="Vesth T.C."/>
            <person name="Frisvad J.C."/>
            <person name="Nybo J.L."/>
            <person name="Theobald S."/>
            <person name="Kuo A."/>
            <person name="Bowyer P."/>
            <person name="Matsuda Y."/>
            <person name="Mondo S."/>
            <person name="Lyhne E.K."/>
            <person name="Kogle M.E."/>
            <person name="Clum A."/>
            <person name="Lipzen A."/>
            <person name="Salamov A."/>
            <person name="Ngan C.Y."/>
            <person name="Daum C."/>
            <person name="Chiniquy J."/>
            <person name="Barry K."/>
            <person name="LaButti K."/>
            <person name="Haridas S."/>
            <person name="Simmons B.A."/>
            <person name="Magnuson J.K."/>
            <person name="Mortensen U.H."/>
            <person name="Larsen T.O."/>
            <person name="Grigoriev I.V."/>
            <person name="Baker S.E."/>
            <person name="Andersen M.R."/>
        </authorList>
    </citation>
    <scope>NUCLEOTIDE SEQUENCE [LARGE SCALE GENOMIC DNA]</scope>
    <source>
        <strain evidence="3">IBT 16806</strain>
    </source>
</reference>
<sequence length="100" mass="11209">MDTCRRTHIRRKENSHHEAPIGHDDQGRASILPYSQTTRFYPGDLIHVSVRRPDGAIEIHGPYLVEMVIAGKYTLCMDDGTVVSVDGKTVFEESDLVEAV</sequence>
<dbReference type="VEuPathDB" id="FungiDB:P174DRAFT_505558"/>
<dbReference type="OrthoDB" id="10424964at2759"/>
<evidence type="ECO:0000256" key="1">
    <source>
        <dbReference type="SAM" id="MobiDB-lite"/>
    </source>
</evidence>
<dbReference type="Proteomes" id="UP000234474">
    <property type="component" value="Unassembled WGS sequence"/>
</dbReference>
<keyword evidence="3" id="KW-1185">Reference proteome</keyword>
<dbReference type="EMBL" id="MSZS01000006">
    <property type="protein sequence ID" value="PKX91496.1"/>
    <property type="molecule type" value="Genomic_DNA"/>
</dbReference>
<accession>A0A2I1C1H7</accession>
<proteinExistence type="predicted"/>
<gene>
    <name evidence="2" type="ORF">P174DRAFT_505558</name>
</gene>
<dbReference type="RefSeq" id="XP_024680091.1">
    <property type="nucleotide sequence ID" value="XM_024831268.1"/>
</dbReference>
<feature type="compositionally biased region" description="Basic and acidic residues" evidence="1">
    <location>
        <begin position="15"/>
        <end position="27"/>
    </location>
</feature>
<evidence type="ECO:0000313" key="2">
    <source>
        <dbReference type="EMBL" id="PKX91496.1"/>
    </source>
</evidence>
<evidence type="ECO:0000313" key="3">
    <source>
        <dbReference type="Proteomes" id="UP000234474"/>
    </source>
</evidence>
<comment type="caution">
    <text evidence="2">The sequence shown here is derived from an EMBL/GenBank/DDBJ whole genome shotgun (WGS) entry which is preliminary data.</text>
</comment>
<protein>
    <submittedName>
        <fullName evidence="2">Uncharacterized protein</fullName>
    </submittedName>
</protein>
<feature type="compositionally biased region" description="Basic residues" evidence="1">
    <location>
        <begin position="1"/>
        <end position="14"/>
    </location>
</feature>
<name>A0A2I1C1H7_ASPN1</name>